<comment type="similarity">
    <text evidence="1">Belongs to the acetyl-CoA hydrolase/transferase family.</text>
</comment>
<comment type="caution">
    <text evidence="4">The sequence shown here is derived from an EMBL/GenBank/DDBJ whole genome shotgun (WGS) entry which is preliminary data.</text>
</comment>
<dbReference type="SUPFAM" id="SSF100950">
    <property type="entry name" value="NagB/RpiA/CoA transferase-like"/>
    <property type="match status" value="2"/>
</dbReference>
<dbReference type="GO" id="GO:0003986">
    <property type="term" value="F:acetyl-CoA hydrolase activity"/>
    <property type="evidence" value="ECO:0007669"/>
    <property type="project" value="TreeGrafter"/>
</dbReference>
<dbReference type="InterPro" id="IPR026888">
    <property type="entry name" value="AcetylCoA_hyd_C"/>
</dbReference>
<evidence type="ECO:0000256" key="1">
    <source>
        <dbReference type="ARBA" id="ARBA00009632"/>
    </source>
</evidence>
<dbReference type="InterPro" id="IPR038460">
    <property type="entry name" value="AcetylCoA_hyd_C_sf"/>
</dbReference>
<gene>
    <name evidence="4" type="ORF">GCM10009039_23430</name>
</gene>
<dbReference type="RefSeq" id="WP_188979164.1">
    <property type="nucleotide sequence ID" value="NZ_BMPG01000003.1"/>
</dbReference>
<dbReference type="InterPro" id="IPR037171">
    <property type="entry name" value="NagB/RpiA_transferase-like"/>
</dbReference>
<dbReference type="Proteomes" id="UP000607197">
    <property type="component" value="Unassembled WGS sequence"/>
</dbReference>
<evidence type="ECO:0000259" key="3">
    <source>
        <dbReference type="Pfam" id="PF13336"/>
    </source>
</evidence>
<accession>A0A830FNJ2</accession>
<dbReference type="GO" id="GO:0008775">
    <property type="term" value="F:acetate CoA-transferase activity"/>
    <property type="evidence" value="ECO:0007669"/>
    <property type="project" value="InterPro"/>
</dbReference>
<keyword evidence="5" id="KW-1185">Reference proteome</keyword>
<feature type="domain" description="Acetyl-CoA hydrolase/transferase N-terminal" evidence="2">
    <location>
        <begin position="19"/>
        <end position="217"/>
    </location>
</feature>
<evidence type="ECO:0000313" key="4">
    <source>
        <dbReference type="EMBL" id="GGL64805.1"/>
    </source>
</evidence>
<proteinExistence type="inferred from homology"/>
<dbReference type="Gene3D" id="3.30.750.70">
    <property type="entry name" value="4-hydroxybutyrate coenzyme like domains"/>
    <property type="match status" value="1"/>
</dbReference>
<dbReference type="Gene3D" id="3.40.1080.10">
    <property type="entry name" value="Glutaconate Coenzyme A-transferase"/>
    <property type="match status" value="1"/>
</dbReference>
<feature type="domain" description="Acetyl-CoA hydrolase/transferase C-terminal" evidence="3">
    <location>
        <begin position="320"/>
        <end position="466"/>
    </location>
</feature>
<sequence length="489" mass="52017">MTGVPDSRLVGDLPVTSPADAAAAHVGDDDTLVVSGFGSVGDPKAVPGALADAAEAGRDLSLTVVSGGSTGAPIDTRLFEADAVARRYPFQGRQESRRAINDRDVAFHDTHIARLGDQVELGALADADTAVVEAVAVGEDWLVPSTSIGQTPAYVAAADRLVVEVNHAQPLDLADLHDVYRPGLPPDRDPIPLDSVDGRIGDARLDFDPEKLVAVVETDDADTPYSFREPTDVDERIADHFADFLEAELRRNPAMCETIRLQFGVGSMGNALMGALAAFDDGGRDVEYFGEVVQDGMLDLLADGTFQSASATSLALSEDGQERLFDDIQAYTENLVLRPADVSNRAELVDRFGVVAVNSAVEVDIYGNANSTHVDGRRLLSGIGGSGDFNRNGLLSITALPSTAAGGDVSRIVPAVTHVDHPEHDVSVVITEHGVADLRGLSPVERAETLVADCAHPDYRERLHAYLDHATDERGHIPHDPDAAYDWLD</sequence>
<dbReference type="Pfam" id="PF02550">
    <property type="entry name" value="AcetylCoA_hydro"/>
    <property type="match status" value="1"/>
</dbReference>
<reference evidence="4" key="1">
    <citation type="journal article" date="2014" name="Int. J. Syst. Evol. Microbiol.">
        <title>Complete genome sequence of Corynebacterium casei LMG S-19264T (=DSM 44701T), isolated from a smear-ripened cheese.</title>
        <authorList>
            <consortium name="US DOE Joint Genome Institute (JGI-PGF)"/>
            <person name="Walter F."/>
            <person name="Albersmeier A."/>
            <person name="Kalinowski J."/>
            <person name="Ruckert C."/>
        </authorList>
    </citation>
    <scope>NUCLEOTIDE SEQUENCE</scope>
    <source>
        <strain evidence="4">JCM 19596</strain>
    </source>
</reference>
<dbReference type="Pfam" id="PF13336">
    <property type="entry name" value="AcetylCoA_hyd_C"/>
    <property type="match status" value="1"/>
</dbReference>
<dbReference type="InterPro" id="IPR003702">
    <property type="entry name" value="ActCoA_hydro_N"/>
</dbReference>
<dbReference type="OrthoDB" id="147145at2157"/>
<organism evidence="4 5">
    <name type="scientific">Halocalculus aciditolerans</name>
    <dbReference type="NCBI Taxonomy" id="1383812"/>
    <lineage>
        <taxon>Archaea</taxon>
        <taxon>Methanobacteriati</taxon>
        <taxon>Methanobacteriota</taxon>
        <taxon>Stenosarchaea group</taxon>
        <taxon>Halobacteria</taxon>
        <taxon>Halobacteriales</taxon>
        <taxon>Halobacteriaceae</taxon>
        <taxon>Halocalculus</taxon>
    </lineage>
</organism>
<dbReference type="Gene3D" id="3.40.1080.20">
    <property type="entry name" value="Acetyl-CoA hydrolase/transferase C-terminal domain"/>
    <property type="match status" value="1"/>
</dbReference>
<dbReference type="InterPro" id="IPR046433">
    <property type="entry name" value="ActCoA_hydro"/>
</dbReference>
<evidence type="ECO:0000259" key="2">
    <source>
        <dbReference type="Pfam" id="PF02550"/>
    </source>
</evidence>
<dbReference type="PANTHER" id="PTHR43609:SF1">
    <property type="entry name" value="ACETYL-COA HYDROLASE"/>
    <property type="match status" value="1"/>
</dbReference>
<reference evidence="4" key="2">
    <citation type="submission" date="2020-09" db="EMBL/GenBank/DDBJ databases">
        <authorList>
            <person name="Sun Q."/>
            <person name="Ohkuma M."/>
        </authorList>
    </citation>
    <scope>NUCLEOTIDE SEQUENCE</scope>
    <source>
        <strain evidence="4">JCM 19596</strain>
    </source>
</reference>
<protein>
    <submittedName>
        <fullName evidence="4">Acetyl-CoA hydrolase</fullName>
    </submittedName>
</protein>
<dbReference type="GO" id="GO:0006083">
    <property type="term" value="P:acetate metabolic process"/>
    <property type="evidence" value="ECO:0007669"/>
    <property type="project" value="InterPro"/>
</dbReference>
<dbReference type="EMBL" id="BMPG01000003">
    <property type="protein sequence ID" value="GGL64805.1"/>
    <property type="molecule type" value="Genomic_DNA"/>
</dbReference>
<name>A0A830FNJ2_9EURY</name>
<dbReference type="PANTHER" id="PTHR43609">
    <property type="entry name" value="ACETYL-COA HYDROLASE"/>
    <property type="match status" value="1"/>
</dbReference>
<keyword evidence="4" id="KW-0378">Hydrolase</keyword>
<evidence type="ECO:0000313" key="5">
    <source>
        <dbReference type="Proteomes" id="UP000607197"/>
    </source>
</evidence>
<dbReference type="AlphaFoldDB" id="A0A830FNJ2"/>